<reference evidence="1" key="1">
    <citation type="submission" date="2021-10" db="EMBL/GenBank/DDBJ databases">
        <title>Anaerobic single-cell dispensing facilitates the cultivation of human gut bacteria.</title>
        <authorList>
            <person name="Afrizal A."/>
        </authorList>
    </citation>
    <scope>NUCLEOTIDE SEQUENCE</scope>
    <source>
        <strain evidence="1">CLA-AA-H250</strain>
    </source>
</reference>
<protein>
    <submittedName>
        <fullName evidence="1">Uncharacterized protein</fullName>
    </submittedName>
</protein>
<proteinExistence type="predicted"/>
<comment type="caution">
    <text evidence="1">The sequence shown here is derived from an EMBL/GenBank/DDBJ whole genome shotgun (WGS) entry which is preliminary data.</text>
</comment>
<dbReference type="EMBL" id="JAJEQC010000005">
    <property type="protein sequence ID" value="MCC2136589.1"/>
    <property type="molecule type" value="Genomic_DNA"/>
</dbReference>
<keyword evidence="2" id="KW-1185">Reference proteome</keyword>
<evidence type="ECO:0000313" key="2">
    <source>
        <dbReference type="Proteomes" id="UP001199424"/>
    </source>
</evidence>
<name>A0AAE3AH42_9FIRM</name>
<organism evidence="1 2">
    <name type="scientific">Hominenteromicrobium mulieris</name>
    <dbReference type="NCBI Taxonomy" id="2885357"/>
    <lineage>
        <taxon>Bacteria</taxon>
        <taxon>Bacillati</taxon>
        <taxon>Bacillota</taxon>
        <taxon>Clostridia</taxon>
        <taxon>Eubacteriales</taxon>
        <taxon>Oscillospiraceae</taxon>
        <taxon>Hominenteromicrobium</taxon>
    </lineage>
</organism>
<dbReference type="AlphaFoldDB" id="A0AAE3AH42"/>
<dbReference type="RefSeq" id="WP_308449050.1">
    <property type="nucleotide sequence ID" value="NZ_JAJEQC010000005.1"/>
</dbReference>
<gene>
    <name evidence="1" type="ORF">LKD31_06120</name>
</gene>
<dbReference type="Proteomes" id="UP001199424">
    <property type="component" value="Unassembled WGS sequence"/>
</dbReference>
<evidence type="ECO:0000313" key="1">
    <source>
        <dbReference type="EMBL" id="MCC2136589.1"/>
    </source>
</evidence>
<sequence length="343" mass="39922">MNIKNTIIPSVTFSGRNLRLVREYADITGGKGVNVLNFIVDMMLAMPEKVRMNLLEFCQINIQQIEQNMAKREYSNDLSVKRRVAYQRLERFLSDENCQMDIPKKEKGEKIKRTIEFTATNYGLVKEKAKKEKTTFGRYVNYLIVLTLDIPEEVKSELSVFSSASLNETIQHSESKSRYINELSREMQMHYKKMELFWCNNQRAAFDGHKSMKKIDMKDGYIIYPSDWVVLEDVLRDPKESSRASVVEVYNGRRYGMPHFLLFSNIAKNESYTEDEFKIIEAACLRANSRFADVLKDEQSMVDEEKPVVGVFNIIATDDPYYDEFDTPPFGCKIIRDISKSKD</sequence>
<accession>A0AAE3AH42</accession>